<dbReference type="GO" id="GO:0051536">
    <property type="term" value="F:iron-sulfur cluster binding"/>
    <property type="evidence" value="ECO:0007669"/>
    <property type="project" value="UniProtKB-KW"/>
</dbReference>
<keyword evidence="2" id="KW-0408">Iron</keyword>
<reference evidence="5 6" key="1">
    <citation type="submission" date="2020-05" db="EMBL/GenBank/DDBJ databases">
        <title>Complete genome of Desulfobulbus oligotrophicus.</title>
        <authorList>
            <person name="Podar M."/>
        </authorList>
    </citation>
    <scope>NUCLEOTIDE SEQUENCE [LARGE SCALE GENOMIC DNA]</scope>
    <source>
        <strain evidence="5 6">Prop6</strain>
    </source>
</reference>
<sequence>MKREKERLYRVIVAGATPEGIAATNKLGELGIPVTLVDADPDLDVKLAADRYRLPSGLPFNFAHRPGLIRIMRNSAIRTLLPARIESIKHTSQGFSVRIDQEQTFVDADRCVACGKCVAVCPVEHPEKGRALRFHSRTGLPGRPYIDKRRQPLCQESCPLGVNAQGYIALAGRGRFDEALALIRRDNILPGICGRVCTHPCEEACRRGGVDDPVSIRAIKRFLADYEGENTARLEAAGAAMAAACAPARKEKVAIIGSGPAGIAAAADLARQGYGVTVFEKEAEVGGLLRYGIGAHRLPRTILDREVKLIEQMGVTFLTNRKVDITADIEQLHKEYDAVLLGTGTWYDRRMGIEGENLTGVEGCLAFLARRQWDNLTGMSGKVAVIGDGNSAFDLARTLTRMGAAVSIISWFGMDHIPADPDEVREAVEEGVTIVDAVQVVAFQGRDGVFTHLECMPTRPGKPDEHGRAWPVIAEGQQSFQLPFDRAFVAIGQVGGYTQASFGGAISISKHGFIVTDEELRASKTGFYAAGDTVSGPSSVVQAMASGRQAARAIHCDLTGVQEKASGGRPAGKDFRALPENICQQMRITMPERPTAERKNSFQEVSLGYSSREMAVEAGRCLQCGVCSECLECVTACGPLAAIDHYQEKAEIVEQCGVVIVADADIVPNVKGNDIIRAHGPKTARSDVNDMIVRGFDAAGQAMLLLGGAAKKTKGHGLSVSIPDAGLSSEIRIGVFACRCNDSLGWLDAMDDYLEQLPAITPLVVHTATLTSACVQDETATIVRTVREKGITRIVLASCVCCPLNFVCSACTDQRSRLKDNLFHGTGISRSMVETCNLRGEILRLVTSDPDLALERFKGLLGRSIKRTLHLKPLPTVTRNYNFTAAVIGNSQATLTSAMTLADSDHEVFRIGTAEQPLQDMVEHPNIHNFSDWSVQSIKGTIGDFQILIEADGQQQILRAGTVILGAKARKRIAYTHQEGLPTTTVEPVVQEYGTTNIPFAYPCATSVPGLFLAEPPDINVSKRKKGNAAAMMVAAAMPRGPRQSKGLTAAVDEKLCRGCGRCARACLYHAVTLHPNEIGGWCAHVDEALCKGCGNCISVCPTSAADSPYRNRAFLEQALEEVLARETAHGK</sequence>
<proteinExistence type="predicted"/>
<dbReference type="PROSITE" id="PS51379">
    <property type="entry name" value="4FE4S_FER_2"/>
    <property type="match status" value="3"/>
</dbReference>
<dbReference type="SUPFAM" id="SSF46548">
    <property type="entry name" value="alpha-helical ferredoxin"/>
    <property type="match status" value="2"/>
</dbReference>
<gene>
    <name evidence="5" type="ORF">HP555_08870</name>
</gene>
<evidence type="ECO:0000313" key="5">
    <source>
        <dbReference type="EMBL" id="QQG65971.1"/>
    </source>
</evidence>
<feature type="domain" description="4Fe-4S ferredoxin-type" evidence="4">
    <location>
        <begin position="1082"/>
        <end position="1111"/>
    </location>
</feature>
<evidence type="ECO:0000256" key="1">
    <source>
        <dbReference type="ARBA" id="ARBA00022723"/>
    </source>
</evidence>
<dbReference type="Proteomes" id="UP000596092">
    <property type="component" value="Chromosome"/>
</dbReference>
<dbReference type="Pfam" id="PF14691">
    <property type="entry name" value="Fer4_20"/>
    <property type="match status" value="1"/>
</dbReference>
<dbReference type="Gene3D" id="3.30.70.20">
    <property type="match status" value="2"/>
</dbReference>
<evidence type="ECO:0000259" key="4">
    <source>
        <dbReference type="PROSITE" id="PS51379"/>
    </source>
</evidence>
<dbReference type="SUPFAM" id="SSF54862">
    <property type="entry name" value="4Fe-4S ferredoxins"/>
    <property type="match status" value="1"/>
</dbReference>
<dbReference type="AlphaFoldDB" id="A0A7T5VDV0"/>
<dbReference type="InterPro" id="IPR009051">
    <property type="entry name" value="Helical_ferredxn"/>
</dbReference>
<evidence type="ECO:0000313" key="6">
    <source>
        <dbReference type="Proteomes" id="UP000596092"/>
    </source>
</evidence>
<evidence type="ECO:0000256" key="3">
    <source>
        <dbReference type="ARBA" id="ARBA00023014"/>
    </source>
</evidence>
<accession>A0A7T5VDV0</accession>
<dbReference type="EMBL" id="CP054140">
    <property type="protein sequence ID" value="QQG65971.1"/>
    <property type="molecule type" value="Genomic_DNA"/>
</dbReference>
<dbReference type="PANTHER" id="PTHR42783:SF3">
    <property type="entry name" value="GLUTAMATE SYNTHASE [NADPH] SMALL CHAIN-RELATED"/>
    <property type="match status" value="1"/>
</dbReference>
<dbReference type="Gene3D" id="1.10.1060.10">
    <property type="entry name" value="Alpha-helical ferredoxin"/>
    <property type="match status" value="1"/>
</dbReference>
<dbReference type="GO" id="GO:0046872">
    <property type="term" value="F:metal ion binding"/>
    <property type="evidence" value="ECO:0007669"/>
    <property type="project" value="UniProtKB-KW"/>
</dbReference>
<dbReference type="SUPFAM" id="SSF51905">
    <property type="entry name" value="FAD/NAD(P)-binding domain"/>
    <property type="match status" value="1"/>
</dbReference>
<dbReference type="Pfam" id="PF00037">
    <property type="entry name" value="Fer4"/>
    <property type="match status" value="1"/>
</dbReference>
<dbReference type="Pfam" id="PF12838">
    <property type="entry name" value="Fer4_7"/>
    <property type="match status" value="1"/>
</dbReference>
<dbReference type="SUPFAM" id="SSF51971">
    <property type="entry name" value="Nucleotide-binding domain"/>
    <property type="match status" value="1"/>
</dbReference>
<dbReference type="InterPro" id="IPR023753">
    <property type="entry name" value="FAD/NAD-binding_dom"/>
</dbReference>
<dbReference type="PANTHER" id="PTHR42783">
    <property type="entry name" value="GLUTAMATE SYNTHASE [NADPH] SMALL CHAIN"/>
    <property type="match status" value="1"/>
</dbReference>
<dbReference type="PRINTS" id="PR00419">
    <property type="entry name" value="ADXRDTASE"/>
</dbReference>
<feature type="domain" description="4Fe-4S ferredoxin-type" evidence="4">
    <location>
        <begin position="1048"/>
        <end position="1077"/>
    </location>
</feature>
<dbReference type="InterPro" id="IPR036188">
    <property type="entry name" value="FAD/NAD-bd_sf"/>
</dbReference>
<dbReference type="InterPro" id="IPR017896">
    <property type="entry name" value="4Fe4S_Fe-S-bd"/>
</dbReference>
<keyword evidence="6" id="KW-1185">Reference proteome</keyword>
<dbReference type="KEGG" id="dog:HP555_08870"/>
<keyword evidence="1" id="KW-0479">Metal-binding</keyword>
<dbReference type="PROSITE" id="PS00198">
    <property type="entry name" value="4FE4S_FER_1"/>
    <property type="match status" value="2"/>
</dbReference>
<evidence type="ECO:0000256" key="2">
    <source>
        <dbReference type="ARBA" id="ARBA00023004"/>
    </source>
</evidence>
<keyword evidence="3" id="KW-0411">Iron-sulfur</keyword>
<protein>
    <submittedName>
        <fullName evidence="5">FAD-dependent oxidoreductase</fullName>
    </submittedName>
</protein>
<dbReference type="GO" id="GO:0016491">
    <property type="term" value="F:oxidoreductase activity"/>
    <property type="evidence" value="ECO:0007669"/>
    <property type="project" value="InterPro"/>
</dbReference>
<name>A0A7T5VDV0_9BACT</name>
<dbReference type="Pfam" id="PF07992">
    <property type="entry name" value="Pyr_redox_2"/>
    <property type="match status" value="1"/>
</dbReference>
<feature type="domain" description="4Fe-4S ferredoxin-type" evidence="4">
    <location>
        <begin position="102"/>
        <end position="131"/>
    </location>
</feature>
<dbReference type="InterPro" id="IPR017900">
    <property type="entry name" value="4Fe4S_Fe_S_CS"/>
</dbReference>
<organism evidence="5 6">
    <name type="scientific">Desulfobulbus oligotrophicus</name>
    <dbReference type="NCBI Taxonomy" id="1909699"/>
    <lineage>
        <taxon>Bacteria</taxon>
        <taxon>Pseudomonadati</taxon>
        <taxon>Thermodesulfobacteriota</taxon>
        <taxon>Desulfobulbia</taxon>
        <taxon>Desulfobulbales</taxon>
        <taxon>Desulfobulbaceae</taxon>
        <taxon>Desulfobulbus</taxon>
    </lineage>
</organism>
<dbReference type="Gene3D" id="3.50.50.60">
    <property type="entry name" value="FAD/NAD(P)-binding domain"/>
    <property type="match status" value="3"/>
</dbReference>
<dbReference type="InterPro" id="IPR028261">
    <property type="entry name" value="DPD_II"/>
</dbReference>
<dbReference type="RefSeq" id="WP_199261649.1">
    <property type="nucleotide sequence ID" value="NZ_CP054140.1"/>
</dbReference>